<gene>
    <name evidence="7" type="ORF">EI77_03404</name>
</gene>
<dbReference type="RefSeq" id="WP_133796424.1">
    <property type="nucleotide sequence ID" value="NZ_SOCA01000007.1"/>
</dbReference>
<dbReference type="PANTHER" id="PTHR21716:SF64">
    <property type="entry name" value="AI-2 TRANSPORT PROTEIN TQSA"/>
    <property type="match status" value="1"/>
</dbReference>
<comment type="similarity">
    <text evidence="2">Belongs to the autoinducer-2 exporter (AI-2E) (TC 2.A.86) family.</text>
</comment>
<evidence type="ECO:0000256" key="4">
    <source>
        <dbReference type="ARBA" id="ARBA00022989"/>
    </source>
</evidence>
<organism evidence="7 8">
    <name type="scientific">Prosthecobacter fusiformis</name>
    <dbReference type="NCBI Taxonomy" id="48464"/>
    <lineage>
        <taxon>Bacteria</taxon>
        <taxon>Pseudomonadati</taxon>
        <taxon>Verrucomicrobiota</taxon>
        <taxon>Verrucomicrobiia</taxon>
        <taxon>Verrucomicrobiales</taxon>
        <taxon>Verrucomicrobiaceae</taxon>
        <taxon>Prosthecobacter</taxon>
    </lineage>
</organism>
<dbReference type="Pfam" id="PF01594">
    <property type="entry name" value="AI-2E_transport"/>
    <property type="match status" value="1"/>
</dbReference>
<reference evidence="7 8" key="1">
    <citation type="submission" date="2019-03" db="EMBL/GenBank/DDBJ databases">
        <title>Genomic Encyclopedia of Archaeal and Bacterial Type Strains, Phase II (KMG-II): from individual species to whole genera.</title>
        <authorList>
            <person name="Goeker M."/>
        </authorList>
    </citation>
    <scope>NUCLEOTIDE SEQUENCE [LARGE SCALE GENOMIC DNA]</scope>
    <source>
        <strain evidence="7 8">ATCC 25309</strain>
    </source>
</reference>
<feature type="transmembrane region" description="Helical" evidence="6">
    <location>
        <begin position="307"/>
        <end position="327"/>
    </location>
</feature>
<dbReference type="PANTHER" id="PTHR21716">
    <property type="entry name" value="TRANSMEMBRANE PROTEIN"/>
    <property type="match status" value="1"/>
</dbReference>
<dbReference type="AlphaFoldDB" id="A0A4R7RP49"/>
<dbReference type="GO" id="GO:0055085">
    <property type="term" value="P:transmembrane transport"/>
    <property type="evidence" value="ECO:0007669"/>
    <property type="project" value="TreeGrafter"/>
</dbReference>
<sequence length="392" mass="42487">MTILPEQDKSVDWGRKGSQMIVTLACLVVVIAGMKEAAGVLVPMVYAFFLAVLSFPLLRWLTKHKIPGPVALGITLLVNLGVLAGLITLAVRLLINFNSDLPRYLRGLQRNLTDLGVWLDENGIEGAKDLMGSLFDWNTIIGYATQQDVMSRIGSMLGSTFGTLATVFAGLVMILILMMFVLMEAPGTHRRMVAVRMAGGPNFSGLMRSVSDIQKYLGIKTLISALTGLLAGAWCWFFDLQYPLLWAILAFVFNYIPAVGSTAACIPAVIEALVQHGGGTAIGVAIGYGGINFALDNFVQPTLLGNRFGISALVVVLSVIFWGWIWGPMGMFLAVPLTMVIKVLLDNSEEFRWVSVAMSQKKIRRGEVEVVGYDLDENEIVGAGATTEIPGR</sequence>
<dbReference type="EMBL" id="SOCA01000007">
    <property type="protein sequence ID" value="TDU67202.1"/>
    <property type="molecule type" value="Genomic_DNA"/>
</dbReference>
<proteinExistence type="inferred from homology"/>
<evidence type="ECO:0000313" key="7">
    <source>
        <dbReference type="EMBL" id="TDU67202.1"/>
    </source>
</evidence>
<feature type="transmembrane region" description="Helical" evidence="6">
    <location>
        <begin position="70"/>
        <end position="95"/>
    </location>
</feature>
<evidence type="ECO:0000256" key="1">
    <source>
        <dbReference type="ARBA" id="ARBA00004141"/>
    </source>
</evidence>
<protein>
    <submittedName>
        <fullName evidence="7">Putative PurR-regulated permease PerM</fullName>
    </submittedName>
</protein>
<comment type="subcellular location">
    <subcellularLocation>
        <location evidence="1">Membrane</location>
        <topology evidence="1">Multi-pass membrane protein</topology>
    </subcellularLocation>
</comment>
<evidence type="ECO:0000256" key="3">
    <source>
        <dbReference type="ARBA" id="ARBA00022692"/>
    </source>
</evidence>
<keyword evidence="5 6" id="KW-0472">Membrane</keyword>
<keyword evidence="8" id="KW-1185">Reference proteome</keyword>
<dbReference type="InterPro" id="IPR002549">
    <property type="entry name" value="AI-2E-like"/>
</dbReference>
<evidence type="ECO:0000256" key="5">
    <source>
        <dbReference type="ARBA" id="ARBA00023136"/>
    </source>
</evidence>
<name>A0A4R7RP49_9BACT</name>
<accession>A0A4R7RP49</accession>
<comment type="caution">
    <text evidence="7">The sequence shown here is derived from an EMBL/GenBank/DDBJ whole genome shotgun (WGS) entry which is preliminary data.</text>
</comment>
<evidence type="ECO:0000256" key="6">
    <source>
        <dbReference type="SAM" id="Phobius"/>
    </source>
</evidence>
<evidence type="ECO:0000256" key="2">
    <source>
        <dbReference type="ARBA" id="ARBA00009773"/>
    </source>
</evidence>
<feature type="transmembrane region" description="Helical" evidence="6">
    <location>
        <begin position="161"/>
        <end position="182"/>
    </location>
</feature>
<keyword evidence="4 6" id="KW-1133">Transmembrane helix</keyword>
<feature type="transmembrane region" description="Helical" evidence="6">
    <location>
        <begin position="217"/>
        <end position="238"/>
    </location>
</feature>
<dbReference type="OrthoDB" id="9799225at2"/>
<dbReference type="GO" id="GO:0016020">
    <property type="term" value="C:membrane"/>
    <property type="evidence" value="ECO:0007669"/>
    <property type="project" value="UniProtKB-SubCell"/>
</dbReference>
<evidence type="ECO:0000313" key="8">
    <source>
        <dbReference type="Proteomes" id="UP000295662"/>
    </source>
</evidence>
<dbReference type="Proteomes" id="UP000295662">
    <property type="component" value="Unassembled WGS sequence"/>
</dbReference>
<feature type="transmembrane region" description="Helical" evidence="6">
    <location>
        <begin position="17"/>
        <end position="34"/>
    </location>
</feature>
<feature type="transmembrane region" description="Helical" evidence="6">
    <location>
        <begin position="40"/>
        <end position="58"/>
    </location>
</feature>
<feature type="transmembrane region" description="Helical" evidence="6">
    <location>
        <begin position="244"/>
        <end position="270"/>
    </location>
</feature>
<keyword evidence="3 6" id="KW-0812">Transmembrane</keyword>
<feature type="transmembrane region" description="Helical" evidence="6">
    <location>
        <begin position="277"/>
        <end position="295"/>
    </location>
</feature>